<accession>A0ACB0Z304</accession>
<reference evidence="1" key="1">
    <citation type="submission" date="2023-11" db="EMBL/GenBank/DDBJ databases">
        <authorList>
            <person name="Poullet M."/>
        </authorList>
    </citation>
    <scope>NUCLEOTIDE SEQUENCE</scope>
    <source>
        <strain evidence="1">E1834</strain>
    </source>
</reference>
<evidence type="ECO:0000313" key="1">
    <source>
        <dbReference type="EMBL" id="CAK5073352.1"/>
    </source>
</evidence>
<dbReference type="Proteomes" id="UP001497535">
    <property type="component" value="Unassembled WGS sequence"/>
</dbReference>
<dbReference type="EMBL" id="CAVMJV010000023">
    <property type="protein sequence ID" value="CAK5073352.1"/>
    <property type="molecule type" value="Genomic_DNA"/>
</dbReference>
<proteinExistence type="predicted"/>
<protein>
    <submittedName>
        <fullName evidence="1">Uncharacterized protein</fullName>
    </submittedName>
</protein>
<evidence type="ECO:0000313" key="2">
    <source>
        <dbReference type="Proteomes" id="UP001497535"/>
    </source>
</evidence>
<gene>
    <name evidence="1" type="ORF">MENTE1834_LOCUS20017</name>
</gene>
<name>A0ACB0Z304_MELEN</name>
<keyword evidence="2" id="KW-1185">Reference proteome</keyword>
<organism evidence="1 2">
    <name type="scientific">Meloidogyne enterolobii</name>
    <name type="common">Root-knot nematode worm</name>
    <name type="synonym">Meloidogyne mayaguensis</name>
    <dbReference type="NCBI Taxonomy" id="390850"/>
    <lineage>
        <taxon>Eukaryota</taxon>
        <taxon>Metazoa</taxon>
        <taxon>Ecdysozoa</taxon>
        <taxon>Nematoda</taxon>
        <taxon>Chromadorea</taxon>
        <taxon>Rhabditida</taxon>
        <taxon>Tylenchina</taxon>
        <taxon>Tylenchomorpha</taxon>
        <taxon>Tylenchoidea</taxon>
        <taxon>Meloidogynidae</taxon>
        <taxon>Meloidogyninae</taxon>
        <taxon>Meloidogyne</taxon>
    </lineage>
</organism>
<sequence>MHILNKKWMKEVGGISTKKYKKLRSLRKSNDSCPQIIFQLLLQTYDIKAGKIFGEKIKRKKEKNFKHPISIGNSTRN</sequence>
<comment type="caution">
    <text evidence="1">The sequence shown here is derived from an EMBL/GenBank/DDBJ whole genome shotgun (WGS) entry which is preliminary data.</text>
</comment>